<evidence type="ECO:0000313" key="1">
    <source>
        <dbReference type="EMBL" id="AAM27832.1"/>
    </source>
</evidence>
<dbReference type="EMBL" id="AF498418">
    <property type="protein sequence ID" value="AAM27832.1"/>
    <property type="molecule type" value="Genomic_DNA"/>
</dbReference>
<proteinExistence type="predicted"/>
<organism evidence="1">
    <name type="scientific">Pseudomonas aeruginosa</name>
    <dbReference type="NCBI Taxonomy" id="287"/>
    <lineage>
        <taxon>Bacteria</taxon>
        <taxon>Pseudomonadati</taxon>
        <taxon>Pseudomonadota</taxon>
        <taxon>Gammaproteobacteria</taxon>
        <taxon>Pseudomonadales</taxon>
        <taxon>Pseudomonadaceae</taxon>
        <taxon>Pseudomonas</taxon>
    </lineage>
</organism>
<dbReference type="AlphaFoldDB" id="Q8KH69"/>
<protein>
    <submittedName>
        <fullName evidence="1">ORF_6</fullName>
    </submittedName>
</protein>
<sequence length="48" mass="5337">MVEFMAILVGVCGGSCFMGVRSVVVSFSAFYRLAIWIGSQALYKYYSE</sequence>
<dbReference type="EMBL" id="AF498419">
    <property type="protein sequence ID" value="AAM27852.1"/>
    <property type="molecule type" value="Genomic_DNA"/>
</dbReference>
<accession>Q8KH69</accession>
<reference evidence="1" key="1">
    <citation type="journal article" date="2002" name="J. Bacteriol.">
        <title>Genetic variation at the O-antigen biosynthetic locus in Pseudomonas aeruginosa.</title>
        <authorList>
            <person name="Raymond C.K."/>
            <person name="Sims E.H."/>
            <person name="Kas A."/>
            <person name="Spencer D.H."/>
            <person name="Kutyavin T.V."/>
            <person name="Ivey R.G."/>
            <person name="Zhou Y."/>
            <person name="Kaul R."/>
            <person name="Clendenning J.B."/>
            <person name="Olson M.V."/>
        </authorList>
    </citation>
    <scope>NUCLEOTIDE SEQUENCE</scope>
</reference>
<name>Q8KH69_PSEAI</name>